<feature type="binding site" evidence="10">
    <location>
        <position position="9"/>
    </location>
    <ligand>
        <name>substrate</name>
    </ligand>
</feature>
<keyword evidence="6 11" id="KW-0665">Pyrimidine biosynthesis</keyword>
<comment type="catalytic activity">
    <reaction evidence="8 11">
        <text>orotidine 5'-phosphate + H(+) = UMP + CO2</text>
        <dbReference type="Rhea" id="RHEA:11596"/>
        <dbReference type="ChEBI" id="CHEBI:15378"/>
        <dbReference type="ChEBI" id="CHEBI:16526"/>
        <dbReference type="ChEBI" id="CHEBI:57538"/>
        <dbReference type="ChEBI" id="CHEBI:57865"/>
        <dbReference type="EC" id="4.1.1.23"/>
    </reaction>
</comment>
<protein>
    <recommendedName>
        <fullName evidence="4 11">Orotidine 5'-phosphate decarboxylase</fullName>
        <ecNumber evidence="3 11">4.1.1.23</ecNumber>
    </recommendedName>
</protein>
<feature type="binding site" evidence="10">
    <location>
        <position position="35"/>
    </location>
    <ligand>
        <name>substrate</name>
    </ligand>
</feature>
<evidence type="ECO:0000313" key="13">
    <source>
        <dbReference type="EMBL" id="MAH63256.1"/>
    </source>
</evidence>
<feature type="domain" description="Orotidine 5'-phosphate decarboxylase" evidence="12">
    <location>
        <begin position="3"/>
        <end position="219"/>
    </location>
</feature>
<dbReference type="GO" id="GO:0006207">
    <property type="term" value="P:'de novo' pyrimidine nucleobase biosynthetic process"/>
    <property type="evidence" value="ECO:0007669"/>
    <property type="project" value="InterPro"/>
</dbReference>
<dbReference type="GO" id="GO:0005829">
    <property type="term" value="C:cytosol"/>
    <property type="evidence" value="ECO:0007669"/>
    <property type="project" value="TreeGrafter"/>
</dbReference>
<evidence type="ECO:0000256" key="2">
    <source>
        <dbReference type="ARBA" id="ARBA00004861"/>
    </source>
</evidence>
<comment type="pathway">
    <text evidence="2 11">Pyrimidine metabolism; UMP biosynthesis via de novo pathway; UMP from orotate: step 2/2.</text>
</comment>
<dbReference type="AlphaFoldDB" id="A0A2D6YJ93"/>
<keyword evidence="7 11" id="KW-0456">Lyase</keyword>
<dbReference type="GO" id="GO:0044205">
    <property type="term" value="P:'de novo' UMP biosynthetic process"/>
    <property type="evidence" value="ECO:0007669"/>
    <property type="project" value="UniProtKB-UniPathway"/>
</dbReference>
<name>A0A2D6YJ93_9DELT</name>
<organism evidence="13 14">
    <name type="scientific">SAR324 cluster bacterium</name>
    <dbReference type="NCBI Taxonomy" id="2024889"/>
    <lineage>
        <taxon>Bacteria</taxon>
        <taxon>Deltaproteobacteria</taxon>
        <taxon>SAR324 cluster</taxon>
    </lineage>
</organism>
<comment type="similarity">
    <text evidence="11">Belongs to the OMP decarboxylase family.</text>
</comment>
<accession>A0A2D6YJ93</accession>
<dbReference type="Pfam" id="PF00215">
    <property type="entry name" value="OMPdecase"/>
    <property type="match status" value="1"/>
</dbReference>
<dbReference type="PANTHER" id="PTHR32119">
    <property type="entry name" value="OROTIDINE 5'-PHOSPHATE DECARBOXYLASE"/>
    <property type="match status" value="1"/>
</dbReference>
<evidence type="ECO:0000256" key="9">
    <source>
        <dbReference type="PIRSR" id="PIRSR614732-1"/>
    </source>
</evidence>
<evidence type="ECO:0000256" key="8">
    <source>
        <dbReference type="ARBA" id="ARBA00049157"/>
    </source>
</evidence>
<dbReference type="EMBL" id="NZEX01000086">
    <property type="protein sequence ID" value="MAH63256.1"/>
    <property type="molecule type" value="Genomic_DNA"/>
</dbReference>
<feature type="binding site" evidence="10">
    <location>
        <position position="174"/>
    </location>
    <ligand>
        <name>substrate</name>
    </ligand>
</feature>
<dbReference type="InterPro" id="IPR013785">
    <property type="entry name" value="Aldolase_TIM"/>
</dbReference>
<feature type="active site" description="For OMPdecase activity" evidence="9">
    <location>
        <position position="62"/>
    </location>
</feature>
<evidence type="ECO:0000256" key="6">
    <source>
        <dbReference type="ARBA" id="ARBA00022975"/>
    </source>
</evidence>
<dbReference type="SUPFAM" id="SSF51366">
    <property type="entry name" value="Ribulose-phoshate binding barrel"/>
    <property type="match status" value="1"/>
</dbReference>
<dbReference type="InterPro" id="IPR001754">
    <property type="entry name" value="OMPdeCOase_dom"/>
</dbReference>
<dbReference type="CDD" id="cd04725">
    <property type="entry name" value="OMP_decarboxylase_like"/>
    <property type="match status" value="1"/>
</dbReference>
<feature type="active site" description="For OMPdecase activity" evidence="9">
    <location>
        <position position="60"/>
    </location>
</feature>
<evidence type="ECO:0000259" key="12">
    <source>
        <dbReference type="SMART" id="SM00934"/>
    </source>
</evidence>
<dbReference type="Gene3D" id="3.20.20.70">
    <property type="entry name" value="Aldolase class I"/>
    <property type="match status" value="1"/>
</dbReference>
<evidence type="ECO:0000256" key="4">
    <source>
        <dbReference type="ARBA" id="ARBA00021923"/>
    </source>
</evidence>
<evidence type="ECO:0000256" key="7">
    <source>
        <dbReference type="ARBA" id="ARBA00023239"/>
    </source>
</evidence>
<evidence type="ECO:0000313" key="14">
    <source>
        <dbReference type="Proteomes" id="UP000226525"/>
    </source>
</evidence>
<comment type="caution">
    <text evidence="13">The sequence shown here is derived from an EMBL/GenBank/DDBJ whole genome shotgun (WGS) entry which is preliminary data.</text>
</comment>
<evidence type="ECO:0000256" key="3">
    <source>
        <dbReference type="ARBA" id="ARBA00012321"/>
    </source>
</evidence>
<feature type="binding site" evidence="10">
    <location>
        <position position="203"/>
    </location>
    <ligand>
        <name>substrate</name>
    </ligand>
</feature>
<dbReference type="EC" id="4.1.1.23" evidence="3 11"/>
<dbReference type="Proteomes" id="UP000226525">
    <property type="component" value="Unassembled WGS sequence"/>
</dbReference>
<dbReference type="UniPathway" id="UPA00070">
    <property type="reaction ID" value="UER00120"/>
</dbReference>
<evidence type="ECO:0000256" key="1">
    <source>
        <dbReference type="ARBA" id="ARBA00002356"/>
    </source>
</evidence>
<dbReference type="InterPro" id="IPR018089">
    <property type="entry name" value="OMPdecase_AS"/>
</dbReference>
<feature type="binding site" evidence="10">
    <location>
        <position position="204"/>
    </location>
    <ligand>
        <name>substrate</name>
    </ligand>
</feature>
<dbReference type="InterPro" id="IPR011060">
    <property type="entry name" value="RibuloseP-bd_barrel"/>
</dbReference>
<dbReference type="PROSITE" id="PS00156">
    <property type="entry name" value="OMPDECASE"/>
    <property type="match status" value="1"/>
</dbReference>
<reference evidence="14" key="1">
    <citation type="submission" date="2017-09" db="EMBL/GenBank/DDBJ databases">
        <title>The Reconstruction of 2,631 Draft Metagenome-Assembled Genomes from the Global Oceans.</title>
        <authorList>
            <person name="Tully B.J."/>
            <person name="Graham E.D."/>
            <person name="Heidelberg J.F."/>
        </authorList>
    </citation>
    <scope>NUCLEOTIDE SEQUENCE [LARGE SCALE GENOMIC DNA]</scope>
</reference>
<feature type="binding site" evidence="10">
    <location>
        <position position="183"/>
    </location>
    <ligand>
        <name>substrate</name>
    </ligand>
</feature>
<dbReference type="SMART" id="SM00934">
    <property type="entry name" value="OMPdecase"/>
    <property type="match status" value="1"/>
</dbReference>
<proteinExistence type="inferred from homology"/>
<comment type="function">
    <text evidence="1">Catalyzes the decarboxylation of orotidine 5'-monophosphate (OMP) to uridine 5'-monophosphate (UMP).</text>
</comment>
<dbReference type="GO" id="GO:0004590">
    <property type="term" value="F:orotidine-5'-phosphate decarboxylase activity"/>
    <property type="evidence" value="ECO:0007669"/>
    <property type="project" value="UniProtKB-EC"/>
</dbReference>
<feature type="active site" description="For OMPdecase activity" evidence="9">
    <location>
        <position position="65"/>
    </location>
</feature>
<evidence type="ECO:0000256" key="10">
    <source>
        <dbReference type="PIRSR" id="PIRSR614732-2"/>
    </source>
</evidence>
<evidence type="ECO:0000256" key="5">
    <source>
        <dbReference type="ARBA" id="ARBA00022793"/>
    </source>
</evidence>
<feature type="binding site" evidence="10">
    <location>
        <position position="113"/>
    </location>
    <ligand>
        <name>substrate</name>
    </ligand>
</feature>
<dbReference type="InterPro" id="IPR014732">
    <property type="entry name" value="OMPdecase"/>
</dbReference>
<dbReference type="PANTHER" id="PTHR32119:SF2">
    <property type="entry name" value="OROTIDINE 5'-PHOSPHATE DECARBOXYLASE"/>
    <property type="match status" value="1"/>
</dbReference>
<keyword evidence="5 11" id="KW-0210">Decarboxylase</keyword>
<gene>
    <name evidence="13" type="primary">pyrF</name>
    <name evidence="13" type="ORF">CMN54_07410</name>
</gene>
<dbReference type="NCBIfam" id="TIGR01740">
    <property type="entry name" value="pyrF"/>
    <property type="match status" value="1"/>
</dbReference>
<sequence length="227" mass="24670">MSKLIVALDGMDPGKALQIASELAHLQANGLWGFKIGHPLTFAGAQWIAQLKKTGKVFVDLKLYDIPNTVEKAVDWLASLNVDLTTVHLSMGRSTLKNIADKGVGILGVSLLTSAVPDECRRIYGGSPAETLLKLFRESSNTGITGVVCSPQDLHLLDLIDPDKILLRVCPGIREIKEDKEDQRRTMTPAKAALEGANFLVVGRPIVGKIDYLRATHIILNEISPID</sequence>
<evidence type="ECO:0000256" key="11">
    <source>
        <dbReference type="RuleBase" id="RU000512"/>
    </source>
</evidence>